<keyword evidence="1" id="KW-0812">Transmembrane</keyword>
<feature type="transmembrane region" description="Helical" evidence="1">
    <location>
        <begin position="6"/>
        <end position="28"/>
    </location>
</feature>
<dbReference type="AlphaFoldDB" id="A0A3A4NYZ4"/>
<feature type="transmembrane region" description="Helical" evidence="1">
    <location>
        <begin position="63"/>
        <end position="83"/>
    </location>
</feature>
<dbReference type="InterPro" id="IPR005133">
    <property type="entry name" value="PhaG_MnhG_YufB"/>
</dbReference>
<feature type="transmembrane region" description="Helical" evidence="1">
    <location>
        <begin position="40"/>
        <end position="57"/>
    </location>
</feature>
<gene>
    <name evidence="2" type="ORF">C4520_04700</name>
</gene>
<dbReference type="NCBIfam" id="NF009314">
    <property type="entry name" value="PRK12674.1-2"/>
    <property type="match status" value="1"/>
</dbReference>
<keyword evidence="1" id="KW-1133">Transmembrane helix</keyword>
<dbReference type="GO" id="GO:0015385">
    <property type="term" value="F:sodium:proton antiporter activity"/>
    <property type="evidence" value="ECO:0007669"/>
    <property type="project" value="TreeGrafter"/>
</dbReference>
<dbReference type="NCBIfam" id="TIGR01300">
    <property type="entry name" value="CPA3_mnhG_phaG"/>
    <property type="match status" value="1"/>
</dbReference>
<protein>
    <submittedName>
        <fullName evidence="2">Na+/H+ antiporter subunit G</fullName>
    </submittedName>
</protein>
<evidence type="ECO:0000313" key="2">
    <source>
        <dbReference type="EMBL" id="RJP24192.1"/>
    </source>
</evidence>
<organism evidence="2 3">
    <name type="scientific">Abyssobacteria bacterium (strain SURF_5)</name>
    <dbReference type="NCBI Taxonomy" id="2093360"/>
    <lineage>
        <taxon>Bacteria</taxon>
        <taxon>Pseudomonadati</taxon>
        <taxon>Candidatus Hydrogenedentota</taxon>
        <taxon>Candidatus Abyssobacteria</taxon>
    </lineage>
</organism>
<reference evidence="2 3" key="1">
    <citation type="journal article" date="2017" name="ISME J.">
        <title>Energy and carbon metabolisms in a deep terrestrial subsurface fluid microbial community.</title>
        <authorList>
            <person name="Momper L."/>
            <person name="Jungbluth S.P."/>
            <person name="Lee M.D."/>
            <person name="Amend J.P."/>
        </authorList>
    </citation>
    <scope>NUCLEOTIDE SEQUENCE [LARGE SCALE GENOMIC DNA]</scope>
    <source>
        <strain evidence="2">SURF_5</strain>
    </source>
</reference>
<comment type="caution">
    <text evidence="2">The sequence shown here is derived from an EMBL/GenBank/DDBJ whole genome shotgun (WGS) entry which is preliminary data.</text>
</comment>
<evidence type="ECO:0000313" key="3">
    <source>
        <dbReference type="Proteomes" id="UP000265882"/>
    </source>
</evidence>
<dbReference type="EMBL" id="QZKU01000039">
    <property type="protein sequence ID" value="RJP24192.1"/>
    <property type="molecule type" value="Genomic_DNA"/>
</dbReference>
<sequence>MQQAMSAVFMFIGACLMLISGLGIIRFPDLYMRISASTKASTLGAGFALFSLAVHFGRIDVAMLSFATIAFLLITVPVAAHLLSRAAYHVGVPLWERSVIDELGGGQNGGYSRTGPKE</sequence>
<dbReference type="Pfam" id="PF03334">
    <property type="entry name" value="PhaG_MnhG_YufB"/>
    <property type="match status" value="1"/>
</dbReference>
<dbReference type="Proteomes" id="UP000265882">
    <property type="component" value="Unassembled WGS sequence"/>
</dbReference>
<name>A0A3A4NYZ4_ABYX5</name>
<accession>A0A3A4NYZ4</accession>
<evidence type="ECO:0000256" key="1">
    <source>
        <dbReference type="SAM" id="Phobius"/>
    </source>
</evidence>
<keyword evidence="1" id="KW-0472">Membrane</keyword>
<proteinExistence type="predicted"/>
<dbReference type="PANTHER" id="PTHR34703">
    <property type="entry name" value="ANTIPORTER SUBUNIT MNHG2-RELATED"/>
    <property type="match status" value="1"/>
</dbReference>
<dbReference type="PANTHER" id="PTHR34703:SF1">
    <property type="entry name" value="ANTIPORTER SUBUNIT MNHG2-RELATED"/>
    <property type="match status" value="1"/>
</dbReference>